<organism evidence="2 3">
    <name type="scientific">Campylobacter hyointestinalis subsp. hyointestinalis</name>
    <dbReference type="NCBI Taxonomy" id="91352"/>
    <lineage>
        <taxon>Bacteria</taxon>
        <taxon>Pseudomonadati</taxon>
        <taxon>Campylobacterota</taxon>
        <taxon>Epsilonproteobacteria</taxon>
        <taxon>Campylobacterales</taxon>
        <taxon>Campylobacteraceae</taxon>
        <taxon>Campylobacter</taxon>
    </lineage>
</organism>
<dbReference type="InterPro" id="IPR050678">
    <property type="entry name" value="DNA_Partitioning_ATPase"/>
</dbReference>
<proteinExistence type="predicted"/>
<evidence type="ECO:0000313" key="3">
    <source>
        <dbReference type="Proteomes" id="UP000052237"/>
    </source>
</evidence>
<dbReference type="AlphaFoldDB" id="A0A0S4SW99"/>
<dbReference type="SUPFAM" id="SSF52540">
    <property type="entry name" value="P-loop containing nucleoside triphosphate hydrolases"/>
    <property type="match status" value="1"/>
</dbReference>
<dbReference type="EMBL" id="FAVB01000007">
    <property type="protein sequence ID" value="CUU89845.1"/>
    <property type="molecule type" value="Genomic_DNA"/>
</dbReference>
<dbReference type="Pfam" id="PF01656">
    <property type="entry name" value="CbiA"/>
    <property type="match status" value="1"/>
</dbReference>
<reference evidence="2 3" key="1">
    <citation type="submission" date="2015-11" db="EMBL/GenBank/DDBJ databases">
        <authorList>
            <consortium name="Pathogen Informatics"/>
        </authorList>
    </citation>
    <scope>NUCLEOTIDE SEQUENCE [LARGE SCALE GENOMIC DNA]</scope>
    <source>
        <strain evidence="2 3">006A-0059</strain>
    </source>
</reference>
<dbReference type="PIRSF" id="PIRSF009320">
    <property type="entry name" value="Nuc_binding_HP_1000"/>
    <property type="match status" value="1"/>
</dbReference>
<dbReference type="Proteomes" id="UP000052237">
    <property type="component" value="Unassembled WGS sequence"/>
</dbReference>
<dbReference type="Gene3D" id="3.40.50.300">
    <property type="entry name" value="P-loop containing nucleotide triphosphate hydrolases"/>
    <property type="match status" value="1"/>
</dbReference>
<gene>
    <name evidence="2" type="ORF">ERS686654_02034</name>
</gene>
<accession>A0A0S4SW99</accession>
<dbReference type="CDD" id="cd02042">
    <property type="entry name" value="ParAB_family"/>
    <property type="match status" value="1"/>
</dbReference>
<name>A0A0S4SW99_CAMHY</name>
<evidence type="ECO:0000259" key="1">
    <source>
        <dbReference type="Pfam" id="PF01656"/>
    </source>
</evidence>
<dbReference type="PANTHER" id="PTHR13696">
    <property type="entry name" value="P-LOOP CONTAINING NUCLEOSIDE TRIPHOSPHATE HYDROLASE"/>
    <property type="match status" value="1"/>
</dbReference>
<dbReference type="InterPro" id="IPR027417">
    <property type="entry name" value="P-loop_NTPase"/>
</dbReference>
<dbReference type="InterPro" id="IPR002586">
    <property type="entry name" value="CobQ/CobB/MinD/ParA_Nub-bd_dom"/>
</dbReference>
<feature type="domain" description="CobQ/CobB/MinD/ParA nucleotide binding" evidence="1">
    <location>
        <begin position="3"/>
        <end position="191"/>
    </location>
</feature>
<keyword evidence="3" id="KW-1185">Reference proteome</keyword>
<protein>
    <submittedName>
        <fullName evidence="2">Plasmid partitioning protein</fullName>
    </submittedName>
</protein>
<dbReference type="PANTHER" id="PTHR13696:SF96">
    <property type="entry name" value="COBQ_COBB_MIND_PARA NUCLEOTIDE BINDING DOMAIN-CONTAINING PROTEIN"/>
    <property type="match status" value="1"/>
</dbReference>
<evidence type="ECO:0000313" key="2">
    <source>
        <dbReference type="EMBL" id="CUU89845.1"/>
    </source>
</evidence>
<dbReference type="RefSeq" id="WP_059435482.1">
    <property type="nucleotide sequence ID" value="NZ_FAVB01000007.1"/>
</dbReference>
<sequence>MVISVCNEKGGSGKTTIAVNLAIKLGLLKEDVLLIDSDPQRSVEVFTNIRAELDLPLLFNSVSKLGNGIVKEVRSLKEKYESIIIDTGGRDSEEMRQALVISDLVIIPTVPSDLDIAVLNKMINIFNQAKNFNPDCKALIVISKASPNPFLKKKVEALKEYIKEKNLEDLFLMNSIVYEREAYRNAFSTGKGVSEFCSPKDNAYVDFEKFFNEIVAFFNNEQ</sequence>
<comment type="caution">
    <text evidence="2">The sequence shown here is derived from an EMBL/GenBank/DDBJ whole genome shotgun (WGS) entry which is preliminary data.</text>
</comment>